<dbReference type="SUPFAM" id="SSF54106">
    <property type="entry name" value="LysM domain"/>
    <property type="match status" value="1"/>
</dbReference>
<dbReference type="PANTHER" id="PTHR34700:SF4">
    <property type="entry name" value="PHAGE-LIKE ELEMENT PBSX PROTEIN XKDP"/>
    <property type="match status" value="1"/>
</dbReference>
<sequence>MPHTFLRAALPPLACVTLAFGWLAAGAAQAQNFPITAQQRATADQVAHAGVALTDLRPDAPQRYTIQSGDTLWSISGLFLTSPWRWPELWGINQADIRNPHLIYPGQTLYLDTANGRARLSTQANSDGGIPTVRLSPRTRMEGVVDNALPTVQNHLIEPFLSEGIVVDDQTMNQAPRIVAAQDGRVFLTRGDRAYVRSSSGDLTDDPTQKQKAYRIFRDTKPLKDPVTGEVLGFEAPYLGRALLSRSEGTQTSAPSAVDAPSEVIPATFDIVDVKEEIRVGDRLLPEPPRQLVNYAPHAPAKPVDARIVSIYGTGVVNAAQNQVVIINKGSLDGLENGHVLAILQSGARMVDKTDQALTNIKLPDERNGLLMVFRTFDKLSYGLVLDIVSGVKVGDRLVNPR</sequence>
<feature type="signal peptide" evidence="1">
    <location>
        <begin position="1"/>
        <end position="30"/>
    </location>
</feature>
<dbReference type="Pfam" id="PF01476">
    <property type="entry name" value="LysM"/>
    <property type="match status" value="1"/>
</dbReference>
<dbReference type="OrthoDB" id="9765158at2"/>
<evidence type="ECO:0000259" key="2">
    <source>
        <dbReference type="PROSITE" id="PS51782"/>
    </source>
</evidence>
<dbReference type="InterPro" id="IPR018392">
    <property type="entry name" value="LysM"/>
</dbReference>
<organism evidence="3 4">
    <name type="scientific">Rhodoferax fermentans</name>
    <dbReference type="NCBI Taxonomy" id="28066"/>
    <lineage>
        <taxon>Bacteria</taxon>
        <taxon>Pseudomonadati</taxon>
        <taxon>Pseudomonadota</taxon>
        <taxon>Betaproteobacteria</taxon>
        <taxon>Burkholderiales</taxon>
        <taxon>Comamonadaceae</taxon>
        <taxon>Rhodoferax</taxon>
    </lineage>
</organism>
<proteinExistence type="predicted"/>
<dbReference type="EMBL" id="MTJN01000002">
    <property type="protein sequence ID" value="OOV06785.1"/>
    <property type="molecule type" value="Genomic_DNA"/>
</dbReference>
<dbReference type="PANTHER" id="PTHR34700">
    <property type="entry name" value="POTASSIUM BINDING PROTEIN KBP"/>
    <property type="match status" value="1"/>
</dbReference>
<comment type="caution">
    <text evidence="3">The sequence shown here is derived from an EMBL/GenBank/DDBJ whole genome shotgun (WGS) entry which is preliminary data.</text>
</comment>
<dbReference type="STRING" id="28066.RF819_08635"/>
<dbReference type="SMART" id="SM00257">
    <property type="entry name" value="LysM"/>
    <property type="match status" value="1"/>
</dbReference>
<evidence type="ECO:0000313" key="4">
    <source>
        <dbReference type="Proteomes" id="UP000190750"/>
    </source>
</evidence>
<dbReference type="AlphaFoldDB" id="A0A1T1AS36"/>
<dbReference type="CDD" id="cd00118">
    <property type="entry name" value="LysM"/>
    <property type="match status" value="1"/>
</dbReference>
<accession>A0A1T1AS36</accession>
<keyword evidence="1" id="KW-0732">Signal</keyword>
<evidence type="ECO:0000256" key="1">
    <source>
        <dbReference type="SAM" id="SignalP"/>
    </source>
</evidence>
<dbReference type="RefSeq" id="WP_078364605.1">
    <property type="nucleotide sequence ID" value="NZ_MTJN01000002.1"/>
</dbReference>
<protein>
    <submittedName>
        <fullName evidence="3">Peptidoglycan-binding protein</fullName>
    </submittedName>
</protein>
<reference evidence="3 4" key="1">
    <citation type="submission" date="2017-01" db="EMBL/GenBank/DDBJ databases">
        <title>Genome sequencing of Rhodoferax fermentans JCM 7819.</title>
        <authorList>
            <person name="Kim Y.J."/>
            <person name="Farh M.E.-A."/>
            <person name="Yang D.-C."/>
        </authorList>
    </citation>
    <scope>NUCLEOTIDE SEQUENCE [LARGE SCALE GENOMIC DNA]</scope>
    <source>
        <strain evidence="3 4">JCM 7819</strain>
    </source>
</reference>
<feature type="chain" id="PRO_5013024056" evidence="1">
    <location>
        <begin position="31"/>
        <end position="402"/>
    </location>
</feature>
<keyword evidence="4" id="KW-1185">Reference proteome</keyword>
<gene>
    <name evidence="3" type="ORF">RF819_08635</name>
</gene>
<dbReference type="Gene3D" id="3.10.350.10">
    <property type="entry name" value="LysM domain"/>
    <property type="match status" value="1"/>
</dbReference>
<dbReference type="InterPro" id="IPR052196">
    <property type="entry name" value="Bact_Kbp"/>
</dbReference>
<dbReference type="Proteomes" id="UP000190750">
    <property type="component" value="Unassembled WGS sequence"/>
</dbReference>
<name>A0A1T1AS36_RHOFE</name>
<feature type="domain" description="LysM" evidence="2">
    <location>
        <begin position="62"/>
        <end position="111"/>
    </location>
</feature>
<dbReference type="InterPro" id="IPR036779">
    <property type="entry name" value="LysM_dom_sf"/>
</dbReference>
<evidence type="ECO:0000313" key="3">
    <source>
        <dbReference type="EMBL" id="OOV06785.1"/>
    </source>
</evidence>
<dbReference type="PROSITE" id="PS51782">
    <property type="entry name" value="LYSM"/>
    <property type="match status" value="1"/>
</dbReference>